<reference evidence="1 2" key="1">
    <citation type="journal article" date="2015" name="Fungal Genet. Biol.">
        <title>Evolution of novel wood decay mechanisms in Agaricales revealed by the genome sequences of Fistulina hepatica and Cylindrobasidium torrendii.</title>
        <authorList>
            <person name="Floudas D."/>
            <person name="Held B.W."/>
            <person name="Riley R."/>
            <person name="Nagy L.G."/>
            <person name="Koehler G."/>
            <person name="Ransdell A.S."/>
            <person name="Younus H."/>
            <person name="Chow J."/>
            <person name="Chiniquy J."/>
            <person name="Lipzen A."/>
            <person name="Tritt A."/>
            <person name="Sun H."/>
            <person name="Haridas S."/>
            <person name="LaButti K."/>
            <person name="Ohm R.A."/>
            <person name="Kues U."/>
            <person name="Blanchette R.A."/>
            <person name="Grigoriev I.V."/>
            <person name="Minto R.E."/>
            <person name="Hibbett D.S."/>
        </authorList>
    </citation>
    <scope>NUCLEOTIDE SEQUENCE [LARGE SCALE GENOMIC DNA]</scope>
    <source>
        <strain evidence="1 2">FP15055 ss-10</strain>
    </source>
</reference>
<evidence type="ECO:0000313" key="2">
    <source>
        <dbReference type="Proteomes" id="UP000054007"/>
    </source>
</evidence>
<dbReference type="Proteomes" id="UP000054007">
    <property type="component" value="Unassembled WGS sequence"/>
</dbReference>
<evidence type="ECO:0000313" key="1">
    <source>
        <dbReference type="EMBL" id="KIY72565.1"/>
    </source>
</evidence>
<accession>A0A0D7BQP7</accession>
<proteinExistence type="predicted"/>
<evidence type="ECO:0008006" key="3">
    <source>
        <dbReference type="Google" id="ProtNLM"/>
    </source>
</evidence>
<protein>
    <recommendedName>
        <fullName evidence="3">F-box domain-containing protein</fullName>
    </recommendedName>
</protein>
<dbReference type="AlphaFoldDB" id="A0A0D7BQP7"/>
<gene>
    <name evidence="1" type="ORF">CYLTODRAFT_28060</name>
</gene>
<name>A0A0D7BQP7_9AGAR</name>
<sequence length="339" mass="36987">MTSATMPPELLQLIVDYASLSVLKVLRRVSKSLHMAASRRLFTTLMVDDDHSELLACLAAHDSHLAPAFNALELKSLSKGRRSFLHRVIPCSKRSAPDNFLIALRHLEQVSSVSIDVKAFRGMPVDVRATTIQALGALPSLSNLKLDLLRDEDAAVAPIIASFAHTFRNLRALHIVGGAAHYSTLSTIVKNSPHLTSLTVHARRRSIPADGLGQLLRSAPDTTCIDTLDVDAALAATLSSTTIMQHLGSLRYLTIGAGAQETIWDLLRSSQIKLHALKTSSPSTALMAYLQSFTGLRSLSVDCIAPSEYLRALRVNTGHMKDSVMMKDELDSRWAFQFA</sequence>
<organism evidence="1 2">
    <name type="scientific">Cylindrobasidium torrendii FP15055 ss-10</name>
    <dbReference type="NCBI Taxonomy" id="1314674"/>
    <lineage>
        <taxon>Eukaryota</taxon>
        <taxon>Fungi</taxon>
        <taxon>Dikarya</taxon>
        <taxon>Basidiomycota</taxon>
        <taxon>Agaricomycotina</taxon>
        <taxon>Agaricomycetes</taxon>
        <taxon>Agaricomycetidae</taxon>
        <taxon>Agaricales</taxon>
        <taxon>Marasmiineae</taxon>
        <taxon>Physalacriaceae</taxon>
        <taxon>Cylindrobasidium</taxon>
    </lineage>
</organism>
<dbReference type="Gene3D" id="3.80.10.10">
    <property type="entry name" value="Ribonuclease Inhibitor"/>
    <property type="match status" value="1"/>
</dbReference>
<dbReference type="InterPro" id="IPR032675">
    <property type="entry name" value="LRR_dom_sf"/>
</dbReference>
<keyword evidence="2" id="KW-1185">Reference proteome</keyword>
<dbReference type="SUPFAM" id="SSF52047">
    <property type="entry name" value="RNI-like"/>
    <property type="match status" value="1"/>
</dbReference>
<dbReference type="EMBL" id="KN880442">
    <property type="protein sequence ID" value="KIY72565.1"/>
    <property type="molecule type" value="Genomic_DNA"/>
</dbReference>
<dbReference type="STRING" id="1314674.A0A0D7BQP7"/>